<gene>
    <name evidence="2" type="ORF">SAMN02745196_00422</name>
</gene>
<feature type="transmembrane region" description="Helical" evidence="1">
    <location>
        <begin position="31"/>
        <end position="54"/>
    </location>
</feature>
<dbReference type="RefSeq" id="WP_072829575.1">
    <property type="nucleotide sequence ID" value="NZ_FQXP01000003.1"/>
</dbReference>
<dbReference type="Pfam" id="PF06686">
    <property type="entry name" value="SpoIIIAC"/>
    <property type="match status" value="2"/>
</dbReference>
<keyword evidence="1" id="KW-1133">Transmembrane helix</keyword>
<evidence type="ECO:0000313" key="2">
    <source>
        <dbReference type="EMBL" id="SHH45330.1"/>
    </source>
</evidence>
<evidence type="ECO:0000256" key="1">
    <source>
        <dbReference type="SAM" id="Phobius"/>
    </source>
</evidence>
<proteinExistence type="predicted"/>
<feature type="transmembrane region" description="Helical" evidence="1">
    <location>
        <begin position="105"/>
        <end position="124"/>
    </location>
</feature>
<evidence type="ECO:0000313" key="3">
    <source>
        <dbReference type="Proteomes" id="UP000184526"/>
    </source>
</evidence>
<dbReference type="InterPro" id="IPR014211">
    <property type="entry name" value="Spore_III_AD"/>
</dbReference>
<dbReference type="OrthoDB" id="1682150at2"/>
<dbReference type="STRING" id="1121306.SAMN02745196_00422"/>
<accession>A0A1M5T3Z6</accession>
<protein>
    <submittedName>
        <fullName evidence="2">Stage III sporulation protein AD</fullName>
    </submittedName>
</protein>
<sequence length="127" mass="14043">MEIFKVIAFAFIALFLSLLFKDTRKDISIQISLVAGILIFLFMLPKLTVIMSFLQTIANKAHIDVYYLNIIFKILGISYLTSFSAELCKDAGEGALASKVEFSGKILILALSIPIIIAVLDSILKIL</sequence>
<keyword evidence="1" id="KW-0472">Membrane</keyword>
<keyword evidence="1" id="KW-0812">Transmembrane</keyword>
<keyword evidence="3" id="KW-1185">Reference proteome</keyword>
<dbReference type="Proteomes" id="UP000184526">
    <property type="component" value="Unassembled WGS sequence"/>
</dbReference>
<reference evidence="2 3" key="1">
    <citation type="submission" date="2016-11" db="EMBL/GenBank/DDBJ databases">
        <authorList>
            <person name="Jaros S."/>
            <person name="Januszkiewicz K."/>
            <person name="Wedrychowicz H."/>
        </authorList>
    </citation>
    <scope>NUCLEOTIDE SEQUENCE [LARGE SCALE GENOMIC DNA]</scope>
    <source>
        <strain evidence="2 3">DSM 3089</strain>
    </source>
</reference>
<organism evidence="2 3">
    <name type="scientific">Clostridium collagenovorans DSM 3089</name>
    <dbReference type="NCBI Taxonomy" id="1121306"/>
    <lineage>
        <taxon>Bacteria</taxon>
        <taxon>Bacillati</taxon>
        <taxon>Bacillota</taxon>
        <taxon>Clostridia</taxon>
        <taxon>Eubacteriales</taxon>
        <taxon>Clostridiaceae</taxon>
        <taxon>Clostridium</taxon>
    </lineage>
</organism>
<dbReference type="NCBIfam" id="TIGR02849">
    <property type="entry name" value="spore_III_AD"/>
    <property type="match status" value="1"/>
</dbReference>
<name>A0A1M5T3Z6_9CLOT</name>
<feature type="transmembrane region" description="Helical" evidence="1">
    <location>
        <begin position="66"/>
        <end position="85"/>
    </location>
</feature>
<dbReference type="EMBL" id="FQXP01000003">
    <property type="protein sequence ID" value="SHH45330.1"/>
    <property type="molecule type" value="Genomic_DNA"/>
</dbReference>
<dbReference type="AlphaFoldDB" id="A0A1M5T3Z6"/>
<dbReference type="InterPro" id="IPR025664">
    <property type="entry name" value="Spore_III_AC/AD"/>
</dbReference>